<feature type="compositionally biased region" description="Low complexity" evidence="1">
    <location>
        <begin position="194"/>
        <end position="205"/>
    </location>
</feature>
<evidence type="ECO:0000313" key="2">
    <source>
        <dbReference type="EMBL" id="GBN75955.1"/>
    </source>
</evidence>
<feature type="compositionally biased region" description="Basic and acidic residues" evidence="1">
    <location>
        <begin position="51"/>
        <end position="64"/>
    </location>
</feature>
<dbReference type="AlphaFoldDB" id="A0A4Y2RM30"/>
<sequence>MSVLFLSHFSFIKHNCPQAELGRKKENYSENAAVSENGLVLNSLKNSEISTPKRKESPNSREFDDNASDLSRHSKKRTSKRQIHENYLESSLVEIKKSQARNSWTRFLKPPFSFHSSSNVNKPSVATQTTPVSTEDDGIKSFKELDVVDNQSMNSFESMENSRSKFKNKNDNKYNEMNSCIKKNNDMLLEEETSSTTTETSTTESDISEKDNRLPDVCVTSKSQKMRYKNKTRDVGTGCNSRMVTKSVNTVVDGKGFELSTKSKSHKKVKVDPSKAFGGDILRPRTFSTLELPYKPKPTAGDGKDEGLEMCTEEDLAAVVNGSVKENEEELIEGTDQNQNFTLRQGIHSCLWIKTSELKSPLSLESPFSKFPSSYSAAVTKEALVNNGKSDVSICGINRISSESIKPISEPLDLVLKKLSLVFLFVFCAIATRFNDKAVSYSLCSTNFSCNFSTTVTSIFKS</sequence>
<dbReference type="EMBL" id="BGPR01017378">
    <property type="protein sequence ID" value="GBN75955.1"/>
    <property type="molecule type" value="Genomic_DNA"/>
</dbReference>
<feature type="region of interest" description="Disordered" evidence="1">
    <location>
        <begin position="45"/>
        <end position="83"/>
    </location>
</feature>
<proteinExistence type="predicted"/>
<accession>A0A4Y2RM30</accession>
<organism evidence="2 3">
    <name type="scientific">Araneus ventricosus</name>
    <name type="common">Orbweaver spider</name>
    <name type="synonym">Epeira ventricosa</name>
    <dbReference type="NCBI Taxonomy" id="182803"/>
    <lineage>
        <taxon>Eukaryota</taxon>
        <taxon>Metazoa</taxon>
        <taxon>Ecdysozoa</taxon>
        <taxon>Arthropoda</taxon>
        <taxon>Chelicerata</taxon>
        <taxon>Arachnida</taxon>
        <taxon>Araneae</taxon>
        <taxon>Araneomorphae</taxon>
        <taxon>Entelegynae</taxon>
        <taxon>Araneoidea</taxon>
        <taxon>Araneidae</taxon>
        <taxon>Araneus</taxon>
    </lineage>
</organism>
<keyword evidence="3" id="KW-1185">Reference proteome</keyword>
<dbReference type="Proteomes" id="UP000499080">
    <property type="component" value="Unassembled WGS sequence"/>
</dbReference>
<feature type="region of interest" description="Disordered" evidence="1">
    <location>
        <begin position="190"/>
        <end position="214"/>
    </location>
</feature>
<name>A0A4Y2RM30_ARAVE</name>
<reference evidence="2 3" key="1">
    <citation type="journal article" date="2019" name="Sci. Rep.">
        <title>Orb-weaving spider Araneus ventricosus genome elucidates the spidroin gene catalogue.</title>
        <authorList>
            <person name="Kono N."/>
            <person name="Nakamura H."/>
            <person name="Ohtoshi R."/>
            <person name="Moran D.A.P."/>
            <person name="Shinohara A."/>
            <person name="Yoshida Y."/>
            <person name="Fujiwara M."/>
            <person name="Mori M."/>
            <person name="Tomita M."/>
            <person name="Arakawa K."/>
        </authorList>
    </citation>
    <scope>NUCLEOTIDE SEQUENCE [LARGE SCALE GENOMIC DNA]</scope>
</reference>
<comment type="caution">
    <text evidence="2">The sequence shown here is derived from an EMBL/GenBank/DDBJ whole genome shotgun (WGS) entry which is preliminary data.</text>
</comment>
<gene>
    <name evidence="2" type="ORF">AVEN_274939_2</name>
</gene>
<evidence type="ECO:0000256" key="1">
    <source>
        <dbReference type="SAM" id="MobiDB-lite"/>
    </source>
</evidence>
<protein>
    <submittedName>
        <fullName evidence="2">Uncharacterized protein</fullName>
    </submittedName>
</protein>
<evidence type="ECO:0000313" key="3">
    <source>
        <dbReference type="Proteomes" id="UP000499080"/>
    </source>
</evidence>